<protein>
    <recommendedName>
        <fullName evidence="1">Putative membrane protein insertion efficiency factor</fullName>
    </recommendedName>
</protein>
<reference evidence="2 3" key="1">
    <citation type="submission" date="2017-09" db="EMBL/GenBank/DDBJ databases">
        <title>Bacterial strain isolated from the female urinary microbiota.</title>
        <authorList>
            <person name="Thomas-White K."/>
            <person name="Kumar N."/>
            <person name="Forster S."/>
            <person name="Putonti C."/>
            <person name="Lawley T."/>
            <person name="Wolfe A.J."/>
        </authorList>
    </citation>
    <scope>NUCLEOTIDE SEQUENCE [LARGE SCALE GENOMIC DNA]</scope>
    <source>
        <strain evidence="2 3">UMB1301</strain>
    </source>
</reference>
<evidence type="ECO:0000313" key="3">
    <source>
        <dbReference type="Proteomes" id="UP000235598"/>
    </source>
</evidence>
<comment type="similarity">
    <text evidence="1">Belongs to the UPF0161 family.</text>
</comment>
<evidence type="ECO:0000313" key="2">
    <source>
        <dbReference type="EMBL" id="PMD04789.1"/>
    </source>
</evidence>
<comment type="function">
    <text evidence="1">Could be involved in insertion of integral membrane proteins into the membrane.</text>
</comment>
<organism evidence="2 3">
    <name type="scientific">Brevibacterium paucivorans</name>
    <dbReference type="NCBI Taxonomy" id="170994"/>
    <lineage>
        <taxon>Bacteria</taxon>
        <taxon>Bacillati</taxon>
        <taxon>Actinomycetota</taxon>
        <taxon>Actinomycetes</taxon>
        <taxon>Micrococcales</taxon>
        <taxon>Brevibacteriaceae</taxon>
        <taxon>Brevibacterium</taxon>
    </lineage>
</organism>
<dbReference type="GO" id="GO:0005886">
    <property type="term" value="C:plasma membrane"/>
    <property type="evidence" value="ECO:0007669"/>
    <property type="project" value="UniProtKB-SubCell"/>
</dbReference>
<accession>A0A2N6VL11</accession>
<name>A0A2N6VL11_9MICO</name>
<keyword evidence="1" id="KW-1003">Cell membrane</keyword>
<comment type="subcellular location">
    <subcellularLocation>
        <location evidence="1">Cell membrane</location>
        <topology evidence="1">Peripheral membrane protein</topology>
        <orientation evidence="1">Cytoplasmic side</orientation>
    </subcellularLocation>
</comment>
<dbReference type="Proteomes" id="UP000235598">
    <property type="component" value="Unassembled WGS sequence"/>
</dbReference>
<dbReference type="PANTHER" id="PTHR33383:SF1">
    <property type="entry name" value="MEMBRANE PROTEIN INSERTION EFFICIENCY FACTOR-RELATED"/>
    <property type="match status" value="1"/>
</dbReference>
<dbReference type="EMBL" id="PNHK01000004">
    <property type="protein sequence ID" value="PMD04789.1"/>
    <property type="molecule type" value="Genomic_DNA"/>
</dbReference>
<dbReference type="AlphaFoldDB" id="A0A2N6VL11"/>
<dbReference type="InterPro" id="IPR002696">
    <property type="entry name" value="Membr_insert_effic_factor_YidD"/>
</dbReference>
<dbReference type="OrthoDB" id="9801753at2"/>
<keyword evidence="1" id="KW-0472">Membrane</keyword>
<evidence type="ECO:0000256" key="1">
    <source>
        <dbReference type="HAMAP-Rule" id="MF_00386"/>
    </source>
</evidence>
<dbReference type="RefSeq" id="WP_102239431.1">
    <property type="nucleotide sequence ID" value="NZ_PNHK01000004.1"/>
</dbReference>
<comment type="caution">
    <text evidence="2">The sequence shown here is derived from an EMBL/GenBank/DDBJ whole genome shotgun (WGS) entry which is preliminary data.</text>
</comment>
<proteinExistence type="inferred from homology"/>
<gene>
    <name evidence="2" type="ORF">CJ199_10540</name>
</gene>
<dbReference type="PANTHER" id="PTHR33383">
    <property type="entry name" value="MEMBRANE PROTEIN INSERTION EFFICIENCY FACTOR-RELATED"/>
    <property type="match status" value="1"/>
</dbReference>
<dbReference type="SMART" id="SM01234">
    <property type="entry name" value="Haemolytic"/>
    <property type="match status" value="1"/>
</dbReference>
<dbReference type="Pfam" id="PF01809">
    <property type="entry name" value="YidD"/>
    <property type="match status" value="1"/>
</dbReference>
<dbReference type="HAMAP" id="MF_00386">
    <property type="entry name" value="UPF0161_YidD"/>
    <property type="match status" value="1"/>
</dbReference>
<dbReference type="NCBIfam" id="TIGR00278">
    <property type="entry name" value="membrane protein insertion efficiency factor YidD"/>
    <property type="match status" value="1"/>
</dbReference>
<sequence>MKSLETTPSSLPPWPRGVWAKIGHACVIAPRMSAVWFMRGYRGTVSKLYGNVCKYYPTCSKYALDAFEVKGLFMGSAMTVWRLLRCNPFSQGGVDYVHGSVLHQRSLEMKRANNGTMVPDAFTDDASRSV</sequence>